<evidence type="ECO:0000256" key="5">
    <source>
        <dbReference type="ARBA" id="ARBA00022692"/>
    </source>
</evidence>
<dbReference type="InterPro" id="IPR000060">
    <property type="entry name" value="BCCT_transptr"/>
</dbReference>
<dbReference type="RefSeq" id="WP_181164724.1">
    <property type="nucleotide sequence ID" value="NZ_VFRP01000056.1"/>
</dbReference>
<dbReference type="PANTHER" id="PTHR30047:SF7">
    <property type="entry name" value="HIGH-AFFINITY CHOLINE TRANSPORT PROTEIN"/>
    <property type="match status" value="1"/>
</dbReference>
<evidence type="ECO:0000313" key="10">
    <source>
        <dbReference type="Proteomes" id="UP000319255"/>
    </source>
</evidence>
<evidence type="ECO:0000256" key="7">
    <source>
        <dbReference type="ARBA" id="ARBA00023136"/>
    </source>
</evidence>
<protein>
    <submittedName>
        <fullName evidence="9">BCCT family transporter</fullName>
    </submittedName>
</protein>
<evidence type="ECO:0000256" key="2">
    <source>
        <dbReference type="ARBA" id="ARBA00005658"/>
    </source>
</evidence>
<name>A0A501W6X2_9RHOB</name>
<keyword evidence="5 8" id="KW-0812">Transmembrane</keyword>
<comment type="similarity">
    <text evidence="2">Belongs to the BCCT transporter (TC 2.A.15) family.</text>
</comment>
<evidence type="ECO:0000256" key="4">
    <source>
        <dbReference type="ARBA" id="ARBA00022475"/>
    </source>
</evidence>
<proteinExistence type="inferred from homology"/>
<dbReference type="PANTHER" id="PTHR30047">
    <property type="entry name" value="HIGH-AFFINITY CHOLINE TRANSPORT PROTEIN-RELATED"/>
    <property type="match status" value="1"/>
</dbReference>
<evidence type="ECO:0000256" key="1">
    <source>
        <dbReference type="ARBA" id="ARBA00004651"/>
    </source>
</evidence>
<keyword evidence="7 8" id="KW-0472">Membrane</keyword>
<evidence type="ECO:0000256" key="6">
    <source>
        <dbReference type="ARBA" id="ARBA00022989"/>
    </source>
</evidence>
<keyword evidence="4" id="KW-1003">Cell membrane</keyword>
<comment type="caution">
    <text evidence="9">The sequence shown here is derived from an EMBL/GenBank/DDBJ whole genome shotgun (WGS) entry which is preliminary data.</text>
</comment>
<dbReference type="GO" id="GO:0005886">
    <property type="term" value="C:plasma membrane"/>
    <property type="evidence" value="ECO:0007669"/>
    <property type="project" value="UniProtKB-SubCell"/>
</dbReference>
<reference evidence="9 10" key="1">
    <citation type="submission" date="2019-06" db="EMBL/GenBank/DDBJ databases">
        <title>A novel bacterium of genus Amaricoccus, isolated from marine sediment.</title>
        <authorList>
            <person name="Huang H."/>
            <person name="Mo K."/>
            <person name="Hu Y."/>
        </authorList>
    </citation>
    <scope>NUCLEOTIDE SEQUENCE [LARGE SCALE GENOMIC DNA]</scope>
    <source>
        <strain evidence="9 10">HB172011</strain>
    </source>
</reference>
<feature type="transmembrane region" description="Helical" evidence="8">
    <location>
        <begin position="6"/>
        <end position="33"/>
    </location>
</feature>
<keyword evidence="10" id="KW-1185">Reference proteome</keyword>
<comment type="subcellular location">
    <subcellularLocation>
        <location evidence="1">Cell membrane</location>
        <topology evidence="1">Multi-pass membrane protein</topology>
    </subcellularLocation>
</comment>
<gene>
    <name evidence="9" type="ORF">FJM51_22570</name>
</gene>
<accession>A0A501W6X2</accession>
<evidence type="ECO:0000256" key="3">
    <source>
        <dbReference type="ARBA" id="ARBA00022448"/>
    </source>
</evidence>
<organism evidence="9 10">
    <name type="scientific">Amaricoccus solimangrovi</name>
    <dbReference type="NCBI Taxonomy" id="2589815"/>
    <lineage>
        <taxon>Bacteria</taxon>
        <taxon>Pseudomonadati</taxon>
        <taxon>Pseudomonadota</taxon>
        <taxon>Alphaproteobacteria</taxon>
        <taxon>Rhodobacterales</taxon>
        <taxon>Paracoccaceae</taxon>
        <taxon>Amaricoccus</taxon>
    </lineage>
</organism>
<sequence length="120" mass="12998">LGTLPMPWLVIPLFILLCFVFLATTLDSAAYVLASVTTRELSGYQEPKRSIRVTWALILAGVGIALIQLGGLKPVQTSTIVVALPLIPVLLVLTLSLMRWLREDFGSKPEDAPLAPDTAE</sequence>
<feature type="transmembrane region" description="Helical" evidence="8">
    <location>
        <begin position="53"/>
        <end position="72"/>
    </location>
</feature>
<keyword evidence="3" id="KW-0813">Transport</keyword>
<dbReference type="Pfam" id="PF02028">
    <property type="entry name" value="BCCT"/>
    <property type="match status" value="1"/>
</dbReference>
<evidence type="ECO:0000313" key="9">
    <source>
        <dbReference type="EMBL" id="TPE45653.1"/>
    </source>
</evidence>
<feature type="transmembrane region" description="Helical" evidence="8">
    <location>
        <begin position="78"/>
        <end position="98"/>
    </location>
</feature>
<dbReference type="AlphaFoldDB" id="A0A501W6X2"/>
<dbReference type="GO" id="GO:0022857">
    <property type="term" value="F:transmembrane transporter activity"/>
    <property type="evidence" value="ECO:0007669"/>
    <property type="project" value="InterPro"/>
</dbReference>
<dbReference type="EMBL" id="VFRP01000056">
    <property type="protein sequence ID" value="TPE45653.1"/>
    <property type="molecule type" value="Genomic_DNA"/>
</dbReference>
<feature type="non-terminal residue" evidence="9">
    <location>
        <position position="1"/>
    </location>
</feature>
<evidence type="ECO:0000256" key="8">
    <source>
        <dbReference type="SAM" id="Phobius"/>
    </source>
</evidence>
<dbReference type="Proteomes" id="UP000319255">
    <property type="component" value="Unassembled WGS sequence"/>
</dbReference>
<keyword evidence="6 8" id="KW-1133">Transmembrane helix</keyword>